<protein>
    <recommendedName>
        <fullName evidence="8">MAPEG family protein</fullName>
    </recommendedName>
</protein>
<dbReference type="EMBL" id="CP016268">
    <property type="protein sequence ID" value="ANO50304.1"/>
    <property type="molecule type" value="Genomic_DNA"/>
</dbReference>
<feature type="transmembrane region" description="Helical" evidence="5">
    <location>
        <begin position="115"/>
        <end position="136"/>
    </location>
</feature>
<reference evidence="6 7" key="1">
    <citation type="submission" date="2016-06" db="EMBL/GenBank/DDBJ databases">
        <title>Complete genome sequence of a deep-branching marine Gamma Proteobacterium Woeseia oceani type strain XK5.</title>
        <authorList>
            <person name="Mu D."/>
            <person name="Du Z."/>
        </authorList>
    </citation>
    <scope>NUCLEOTIDE SEQUENCE [LARGE SCALE GENOMIC DNA]</scope>
    <source>
        <strain evidence="6 7">XK5</strain>
    </source>
</reference>
<dbReference type="Proteomes" id="UP000092695">
    <property type="component" value="Chromosome"/>
</dbReference>
<evidence type="ECO:0000256" key="4">
    <source>
        <dbReference type="ARBA" id="ARBA00023136"/>
    </source>
</evidence>
<keyword evidence="3 5" id="KW-1133">Transmembrane helix</keyword>
<evidence type="ECO:0000313" key="6">
    <source>
        <dbReference type="EMBL" id="ANO50304.1"/>
    </source>
</evidence>
<comment type="subcellular location">
    <subcellularLocation>
        <location evidence="1">Membrane</location>
    </subcellularLocation>
</comment>
<dbReference type="KEGG" id="woc:BA177_02900"/>
<evidence type="ECO:0000313" key="7">
    <source>
        <dbReference type="Proteomes" id="UP000092695"/>
    </source>
</evidence>
<accession>A0A193LD44</accession>
<evidence type="ECO:0000256" key="2">
    <source>
        <dbReference type="ARBA" id="ARBA00022692"/>
    </source>
</evidence>
<evidence type="ECO:0008006" key="8">
    <source>
        <dbReference type="Google" id="ProtNLM"/>
    </source>
</evidence>
<gene>
    <name evidence="6" type="ORF">BA177_02900</name>
</gene>
<feature type="transmembrane region" description="Helical" evidence="5">
    <location>
        <begin position="66"/>
        <end position="94"/>
    </location>
</feature>
<keyword evidence="7" id="KW-1185">Reference proteome</keyword>
<dbReference type="SUPFAM" id="SSF161084">
    <property type="entry name" value="MAPEG domain-like"/>
    <property type="match status" value="1"/>
</dbReference>
<keyword evidence="4 5" id="KW-0472">Membrane</keyword>
<sequence>MNILYPAFALFALTMFVQFRLGALRVTAIKKGEIDASFFRSYSGSPEPDQLRIHSRHLINLYEAPVLFYAISIIAFITGNYGTIPVVLAWLYVLIRYLHSYVHLTSNRVLFRFRLFLASLAVLITLWVAVLTGMLLR</sequence>
<dbReference type="Pfam" id="PF01124">
    <property type="entry name" value="MAPEG"/>
    <property type="match status" value="1"/>
</dbReference>
<name>A0A193LD44_9GAMM</name>
<dbReference type="STRING" id="1548547.BA177_02900"/>
<dbReference type="InterPro" id="IPR023352">
    <property type="entry name" value="MAPEG-like_dom_sf"/>
</dbReference>
<proteinExistence type="predicted"/>
<dbReference type="OrthoDB" id="5573101at2"/>
<organism evidence="6 7">
    <name type="scientific">Woeseia oceani</name>
    <dbReference type="NCBI Taxonomy" id="1548547"/>
    <lineage>
        <taxon>Bacteria</taxon>
        <taxon>Pseudomonadati</taxon>
        <taxon>Pseudomonadota</taxon>
        <taxon>Gammaproteobacteria</taxon>
        <taxon>Woeseiales</taxon>
        <taxon>Woeseiaceae</taxon>
        <taxon>Woeseia</taxon>
    </lineage>
</organism>
<dbReference type="InterPro" id="IPR001129">
    <property type="entry name" value="Membr-assoc_MAPEG"/>
</dbReference>
<keyword evidence="2 5" id="KW-0812">Transmembrane</keyword>
<dbReference type="RefSeq" id="WP_068612618.1">
    <property type="nucleotide sequence ID" value="NZ_CP016268.1"/>
</dbReference>
<dbReference type="GO" id="GO:0016020">
    <property type="term" value="C:membrane"/>
    <property type="evidence" value="ECO:0007669"/>
    <property type="project" value="UniProtKB-SubCell"/>
</dbReference>
<dbReference type="AlphaFoldDB" id="A0A193LD44"/>
<evidence type="ECO:0000256" key="3">
    <source>
        <dbReference type="ARBA" id="ARBA00022989"/>
    </source>
</evidence>
<evidence type="ECO:0000256" key="5">
    <source>
        <dbReference type="SAM" id="Phobius"/>
    </source>
</evidence>
<evidence type="ECO:0000256" key="1">
    <source>
        <dbReference type="ARBA" id="ARBA00004370"/>
    </source>
</evidence>
<dbReference type="Gene3D" id="1.20.120.550">
    <property type="entry name" value="Membrane associated eicosanoid/glutathione metabolism-like domain"/>
    <property type="match status" value="1"/>
</dbReference>